<proteinExistence type="predicted"/>
<name>A0A6F9ECP7_9BACL</name>
<dbReference type="RefSeq" id="WP_133121297.1">
    <property type="nucleotide sequence ID" value="NZ_CP024955.1"/>
</dbReference>
<organism evidence="1 2">
    <name type="scientific">Kyrpidia spormannii</name>
    <dbReference type="NCBI Taxonomy" id="2055160"/>
    <lineage>
        <taxon>Bacteria</taxon>
        <taxon>Bacillati</taxon>
        <taxon>Bacillota</taxon>
        <taxon>Bacilli</taxon>
        <taxon>Bacillales</taxon>
        <taxon>Alicyclobacillaceae</taxon>
        <taxon>Kyrpidia</taxon>
    </lineage>
</organism>
<dbReference type="AlphaFoldDB" id="A0A6F9ECP7"/>
<dbReference type="Proteomes" id="UP000502196">
    <property type="component" value="Chromosome"/>
</dbReference>
<reference evidence="1 2" key="1">
    <citation type="submission" date="2020-04" db="EMBL/GenBank/DDBJ databases">
        <authorList>
            <person name="Hogendoorn C."/>
        </authorList>
    </citation>
    <scope>NUCLEOTIDE SEQUENCE [LARGE SCALE GENOMIC DNA]</scope>
    <source>
        <strain evidence="1">COOX1</strain>
    </source>
</reference>
<dbReference type="EMBL" id="LR792683">
    <property type="protein sequence ID" value="CAB3395015.1"/>
    <property type="molecule type" value="Genomic_DNA"/>
</dbReference>
<sequence>MKGRFENMTRRIEVPLPDLAPWFEDRLEFLNTLHEVLRNINFGRNDHLPYYEPIEGYTIYMMSELGPRGSGRPPSVGRWQLVIEPRDKPYQLALQGRLKDKRPVGELILRCETPEWVARFDQLVEEYGRSQNQS</sequence>
<protein>
    <submittedName>
        <fullName evidence="1">Uncharacterized protein</fullName>
    </submittedName>
</protein>
<dbReference type="OrthoDB" id="9827241at2"/>
<accession>A0A6F9ECP7</accession>
<gene>
    <name evidence="1" type="ORF">COOX1_2698</name>
</gene>
<evidence type="ECO:0000313" key="1">
    <source>
        <dbReference type="EMBL" id="CAB3395015.1"/>
    </source>
</evidence>
<evidence type="ECO:0000313" key="2">
    <source>
        <dbReference type="Proteomes" id="UP000502196"/>
    </source>
</evidence>